<dbReference type="Proteomes" id="UP000252733">
    <property type="component" value="Unassembled WGS sequence"/>
</dbReference>
<name>A0A368V8U4_9BACT</name>
<gene>
    <name evidence="1" type="ORF">DFO77_10741</name>
</gene>
<proteinExistence type="predicted"/>
<evidence type="ECO:0000313" key="2">
    <source>
        <dbReference type="Proteomes" id="UP000252733"/>
    </source>
</evidence>
<sequence>MKKGYKKRGAISELYPFWIFVFVVSGLREHLSVVK</sequence>
<dbReference type="EMBL" id="QPIZ01000007">
    <property type="protein sequence ID" value="RCW36750.1"/>
    <property type="molecule type" value="Genomic_DNA"/>
</dbReference>
<evidence type="ECO:0000313" key="1">
    <source>
        <dbReference type="EMBL" id="RCW36750.1"/>
    </source>
</evidence>
<organism evidence="1 2">
    <name type="scientific">Marinilabilia salmonicolor</name>
    <dbReference type="NCBI Taxonomy" id="989"/>
    <lineage>
        <taxon>Bacteria</taxon>
        <taxon>Pseudomonadati</taxon>
        <taxon>Bacteroidota</taxon>
        <taxon>Bacteroidia</taxon>
        <taxon>Marinilabiliales</taxon>
        <taxon>Marinilabiliaceae</taxon>
        <taxon>Marinilabilia</taxon>
    </lineage>
</organism>
<comment type="caution">
    <text evidence="1">The sequence shown here is derived from an EMBL/GenBank/DDBJ whole genome shotgun (WGS) entry which is preliminary data.</text>
</comment>
<protein>
    <submittedName>
        <fullName evidence="1">Uncharacterized protein</fullName>
    </submittedName>
</protein>
<dbReference type="AlphaFoldDB" id="A0A368V8U4"/>
<accession>A0A368V8U4</accession>
<reference evidence="1 2" key="1">
    <citation type="submission" date="2018-07" db="EMBL/GenBank/DDBJ databases">
        <title>Freshwater and sediment microbial communities from various areas in North America, analyzing microbe dynamics in response to fracking.</title>
        <authorList>
            <person name="Lamendella R."/>
        </authorList>
    </citation>
    <scope>NUCLEOTIDE SEQUENCE [LARGE SCALE GENOMIC DNA]</scope>
    <source>
        <strain evidence="1 2">160A</strain>
    </source>
</reference>
<keyword evidence="2" id="KW-1185">Reference proteome</keyword>